<comment type="caution">
    <text evidence="4">The sequence shown here is derived from an EMBL/GenBank/DDBJ whole genome shotgun (WGS) entry which is preliminary data.</text>
</comment>
<evidence type="ECO:0000259" key="3">
    <source>
        <dbReference type="Pfam" id="PF10145"/>
    </source>
</evidence>
<feature type="domain" description="Phage tail tape measure protein" evidence="3">
    <location>
        <begin position="102"/>
        <end position="304"/>
    </location>
</feature>
<feature type="region of interest" description="Disordered" evidence="2">
    <location>
        <begin position="647"/>
        <end position="670"/>
    </location>
</feature>
<gene>
    <name evidence="4" type="ORF">F9L06_08065</name>
</gene>
<keyword evidence="1" id="KW-1188">Viral release from host cell</keyword>
<dbReference type="AlphaFoldDB" id="A0A6I0DVB5"/>
<accession>A0A6I0DVB5</accession>
<organism evidence="4 5">
    <name type="scientific">Brucella anthropi</name>
    <name type="common">Ochrobactrum anthropi</name>
    <dbReference type="NCBI Taxonomy" id="529"/>
    <lineage>
        <taxon>Bacteria</taxon>
        <taxon>Pseudomonadati</taxon>
        <taxon>Pseudomonadota</taxon>
        <taxon>Alphaproteobacteria</taxon>
        <taxon>Hyphomicrobiales</taxon>
        <taxon>Brucellaceae</taxon>
        <taxon>Brucella/Ochrobactrum group</taxon>
        <taxon>Brucella</taxon>
    </lineage>
</organism>
<dbReference type="PANTHER" id="PTHR37813">
    <property type="entry name" value="FELS-2 PROPHAGE PROTEIN"/>
    <property type="match status" value="1"/>
</dbReference>
<dbReference type="EMBL" id="WBWX01000002">
    <property type="protein sequence ID" value="KAB2801624.1"/>
    <property type="molecule type" value="Genomic_DNA"/>
</dbReference>
<dbReference type="RefSeq" id="WP_151576432.1">
    <property type="nucleotide sequence ID" value="NZ_WBWX01000002.1"/>
</dbReference>
<reference evidence="4 5" key="1">
    <citation type="submission" date="2019-09" db="EMBL/GenBank/DDBJ databases">
        <title>Taxonomic organization of the family Brucellaceae based on a phylogenomic approach.</title>
        <authorList>
            <person name="Leclercq S."/>
            <person name="Cloeckaert A."/>
            <person name="Zygmunt M.S."/>
        </authorList>
    </citation>
    <scope>NUCLEOTIDE SEQUENCE [LARGE SCALE GENOMIC DNA]</scope>
    <source>
        <strain evidence="4 5">CCUG 34461</strain>
    </source>
</reference>
<dbReference type="NCBIfam" id="TIGR01760">
    <property type="entry name" value="tape_meas_TP901"/>
    <property type="match status" value="1"/>
</dbReference>
<evidence type="ECO:0000256" key="2">
    <source>
        <dbReference type="SAM" id="MobiDB-lite"/>
    </source>
</evidence>
<protein>
    <submittedName>
        <fullName evidence="4">Phage tail tape measure protein</fullName>
    </submittedName>
</protein>
<dbReference type="InterPro" id="IPR010090">
    <property type="entry name" value="Phage_tape_meas"/>
</dbReference>
<dbReference type="Pfam" id="PF10145">
    <property type="entry name" value="PhageMin_Tail"/>
    <property type="match status" value="1"/>
</dbReference>
<dbReference type="PANTHER" id="PTHR37813:SF1">
    <property type="entry name" value="FELS-2 PROPHAGE PROTEIN"/>
    <property type="match status" value="1"/>
</dbReference>
<proteinExistence type="predicted"/>
<dbReference type="Proteomes" id="UP000441102">
    <property type="component" value="Unassembled WGS sequence"/>
</dbReference>
<evidence type="ECO:0000313" key="5">
    <source>
        <dbReference type="Proteomes" id="UP000441102"/>
    </source>
</evidence>
<name>A0A6I0DVB5_BRUAN</name>
<evidence type="ECO:0000313" key="4">
    <source>
        <dbReference type="EMBL" id="KAB2801624.1"/>
    </source>
</evidence>
<sequence length="771" mass="80361">MSVIESKLIVSLFDRVTGPARGLFGTMNRLRGAADNFSASQRQLAAPITGTLGRIAAIGATYLSLDRGIRGTAGAAIEFESAFADVKKVVEATDSQFMNMRRSILRLSTAIPITASGFAAIYAAAGQSGIANNELESFAEATAKVATAWETPVDQTGEALAKIKTALRRDVKDTVLLADAINEIGNVSAANSPDLLEYTNRVAAFAETAGFSAEQALAFGGAMIGSGFEPEVAATSFRNLTKALTTGENATKRQRIAFQKLGLSGIKVAKGMQKDAVKTTLSVLNRIKKLPEWQQISIMEAVFGSEARALAPLLKSTEEVERLLNMVGDKANYAGSSFKEYEARAKTTANSLQLLRNNLAAIGIEMGDRMLPAINEGAAGLLDLLKTLGDRATPIDQLWQAIKGFSAGLGYDGNLRQMINDLGDLLLGPANGDAAADKLGRIFARFREFGASVRELTDAIKGNPLAQFFGEIVKYGGYLMLASVGFGILAGTIRKLASALYFLSGARAAVGILRAVVKAGIGIAGTGAAAGAVGAVSGAATNAAGGVGKGAAAVGGGWLAQLSSRITPLLYGGSEVGALKTGAASSQAGILGRLFSGAGGAGAFLSKFNLWSTAAYGIYKGLEAKGPSDPRYANPDFFIQKTNEHKDKYYTGTGPRETAPPPPQPAPTEPVPFSFRQLWNDLMKPSPTQGVGKPEEVSLLGTPTVVAQPSGVQQVQVMNPPPAPQLNLNLTIHAQSPATPEEIANLAAAKVSQSVRSAFDGAHADLEYAVS</sequence>
<evidence type="ECO:0000256" key="1">
    <source>
        <dbReference type="ARBA" id="ARBA00022612"/>
    </source>
</evidence>
<feature type="compositionally biased region" description="Pro residues" evidence="2">
    <location>
        <begin position="658"/>
        <end position="670"/>
    </location>
</feature>